<dbReference type="EMBL" id="KV453844">
    <property type="protein sequence ID" value="ODV88358.1"/>
    <property type="molecule type" value="Genomic_DNA"/>
</dbReference>
<gene>
    <name evidence="3" type="ORF">CANCADRAFT_4491</name>
</gene>
<dbReference type="PANTHER" id="PTHR11937">
    <property type="entry name" value="ACTIN"/>
    <property type="match status" value="1"/>
</dbReference>
<dbReference type="Gene3D" id="3.90.640.60">
    <property type="match status" value="1"/>
</dbReference>
<evidence type="ECO:0000313" key="3">
    <source>
        <dbReference type="EMBL" id="ODV88358.1"/>
    </source>
</evidence>
<organism evidence="3 4">
    <name type="scientific">Tortispora caseinolytica NRRL Y-17796</name>
    <dbReference type="NCBI Taxonomy" id="767744"/>
    <lineage>
        <taxon>Eukaryota</taxon>
        <taxon>Fungi</taxon>
        <taxon>Dikarya</taxon>
        <taxon>Ascomycota</taxon>
        <taxon>Saccharomycotina</taxon>
        <taxon>Trigonopsidomycetes</taxon>
        <taxon>Trigonopsidales</taxon>
        <taxon>Trigonopsidaceae</taxon>
        <taxon>Tortispora</taxon>
    </lineage>
</organism>
<feature type="region of interest" description="Disordered" evidence="2">
    <location>
        <begin position="251"/>
        <end position="276"/>
    </location>
</feature>
<evidence type="ECO:0000256" key="1">
    <source>
        <dbReference type="RuleBase" id="RU000487"/>
    </source>
</evidence>
<comment type="similarity">
    <text evidence="1">Belongs to the actin family.</text>
</comment>
<dbReference type="SMART" id="SM00268">
    <property type="entry name" value="ACTIN"/>
    <property type="match status" value="1"/>
</dbReference>
<proteinExistence type="inferred from homology"/>
<dbReference type="Pfam" id="PF00022">
    <property type="entry name" value="Actin"/>
    <property type="match status" value="1"/>
</dbReference>
<dbReference type="Proteomes" id="UP000095023">
    <property type="component" value="Unassembled WGS sequence"/>
</dbReference>
<evidence type="ECO:0000256" key="2">
    <source>
        <dbReference type="SAM" id="MobiDB-lite"/>
    </source>
</evidence>
<sequence length="475" mass="51267">MAPIHDKDVLIIFPGSEVTHVQYGLPESFTPPSVTIPSVIYKHPDGAENHFSAVEGTPVSPIVAGKIVDLPAFCYLLRVIIKTFVPIGASPAVLLASSIHWTPLQIERITQFVFQTCHVPYFTIELSSLLTTCAYNCQTSLVIEVGKEKTDITPIIDWVPGSSMAVTVEAGGDTVTQSIIDASSSDISGPLSWDQATALKKSGIYEVFNKDSDSYSRFFGEADTTNKESDAGEFDVAKIVVDGKAQEFVASHEKTKAEDGEEGQNSESDLPNHERDTNFLEYDGMKIEVGSLRFQGTEDLVNKIVDGVGIAVSHIDSIPARQDCWSNICLVGRTLTIPGLKESIMAALHARYNIVRSSTMSEIPTNINTPGNQTPTGSGSGAATPIPGSGASGTPAPEGYHDIGHGQVPTYMRLAKISEHFPEWKNYKIEDTPFLGAQIAAKVIFGAAPTASDSLYVTRYSYNISGPRTIWDVYG</sequence>
<dbReference type="InterPro" id="IPR004000">
    <property type="entry name" value="Actin"/>
</dbReference>
<dbReference type="AlphaFoldDB" id="A0A1E4T9N0"/>
<feature type="compositionally biased region" description="Polar residues" evidence="2">
    <location>
        <begin position="363"/>
        <end position="377"/>
    </location>
</feature>
<accession>A0A1E4T9N0</accession>
<dbReference type="SUPFAM" id="SSF53067">
    <property type="entry name" value="Actin-like ATPase domain"/>
    <property type="match status" value="2"/>
</dbReference>
<evidence type="ECO:0000313" key="4">
    <source>
        <dbReference type="Proteomes" id="UP000095023"/>
    </source>
</evidence>
<protein>
    <submittedName>
        <fullName evidence="3">Uncharacterized protein</fullName>
    </submittedName>
</protein>
<reference evidence="4" key="1">
    <citation type="submission" date="2016-02" db="EMBL/GenBank/DDBJ databases">
        <title>Comparative genomics of biotechnologically important yeasts.</title>
        <authorList>
            <consortium name="DOE Joint Genome Institute"/>
            <person name="Riley R."/>
            <person name="Haridas S."/>
            <person name="Wolfe K.H."/>
            <person name="Lopes M.R."/>
            <person name="Hittinger C.T."/>
            <person name="Goker M."/>
            <person name="Salamov A."/>
            <person name="Wisecaver J."/>
            <person name="Long T.M."/>
            <person name="Aerts A.L."/>
            <person name="Barry K."/>
            <person name="Choi C."/>
            <person name="Clum A."/>
            <person name="Coughlan A.Y."/>
            <person name="Deshpande S."/>
            <person name="Douglass A.P."/>
            <person name="Hanson S.J."/>
            <person name="Klenk H.-P."/>
            <person name="Labutti K."/>
            <person name="Lapidus A."/>
            <person name="Lindquist E."/>
            <person name="Lipzen A."/>
            <person name="Meier-Kolthoff J.P."/>
            <person name="Ohm R.A."/>
            <person name="Otillar R.P."/>
            <person name="Pangilinan J."/>
            <person name="Peng Y."/>
            <person name="Rokas A."/>
            <person name="Rosa C.A."/>
            <person name="Scheuner C."/>
            <person name="Sibirny A.A."/>
            <person name="Slot J.C."/>
            <person name="Stielow J.B."/>
            <person name="Sun H."/>
            <person name="Kurtzman C.P."/>
            <person name="Blackwell M."/>
            <person name="Jeffries T.W."/>
            <person name="Grigoriev I.V."/>
        </authorList>
    </citation>
    <scope>NUCLEOTIDE SEQUENCE [LARGE SCALE GENOMIC DNA]</scope>
    <source>
        <strain evidence="4">NRRL Y-17796</strain>
    </source>
</reference>
<feature type="region of interest" description="Disordered" evidence="2">
    <location>
        <begin position="363"/>
        <end position="402"/>
    </location>
</feature>
<dbReference type="Gene3D" id="3.30.420.40">
    <property type="match status" value="2"/>
</dbReference>
<dbReference type="OrthoDB" id="74201at2759"/>
<dbReference type="InterPro" id="IPR043129">
    <property type="entry name" value="ATPase_NBD"/>
</dbReference>
<keyword evidence="4" id="KW-1185">Reference proteome</keyword>
<name>A0A1E4T9N0_9ASCO</name>